<gene>
    <name evidence="1" type="ORF">RL74_04220</name>
</gene>
<evidence type="ECO:0000313" key="1">
    <source>
        <dbReference type="EMBL" id="KIQ60695.1"/>
    </source>
</evidence>
<dbReference type="AlphaFoldDB" id="A0A0D0MYE5"/>
<evidence type="ECO:0000313" key="2">
    <source>
        <dbReference type="Proteomes" id="UP000032101"/>
    </source>
</evidence>
<comment type="caution">
    <text evidence="1">The sequence shown here is derived from an EMBL/GenBank/DDBJ whole genome shotgun (WGS) entry which is preliminary data.</text>
</comment>
<dbReference type="EMBL" id="JXNZ01000023">
    <property type="protein sequence ID" value="KIQ60695.1"/>
    <property type="molecule type" value="Genomic_DNA"/>
</dbReference>
<dbReference type="OrthoDB" id="7031670at2"/>
<reference evidence="1 2" key="1">
    <citation type="submission" date="2015-01" db="EMBL/GenBank/DDBJ databases">
        <title>Draft Genome Sequence of the Biocontrol and Plant Growth-Promoting Rhizobacteria (PGPR) Pseudomonas fluorescens UM270.</title>
        <authorList>
            <person name="Hernandez-Salmeron J.E."/>
            <person name="Santoyo G."/>
            <person name="Moreno-Hagelsieb G."/>
            <person name="Hernandez-Leon R."/>
        </authorList>
    </citation>
    <scope>NUCLEOTIDE SEQUENCE [LARGE SCALE GENOMIC DNA]</scope>
    <source>
        <strain evidence="1 2">UM270</strain>
    </source>
</reference>
<accession>A0A0D0MYE5</accession>
<dbReference type="PATRIC" id="fig|294.124.peg.859"/>
<protein>
    <submittedName>
        <fullName evidence="1">Uncharacterized protein</fullName>
    </submittedName>
</protein>
<name>A0A0D0MYE5_PSEFL</name>
<proteinExistence type="predicted"/>
<dbReference type="Proteomes" id="UP000032101">
    <property type="component" value="Unassembled WGS sequence"/>
</dbReference>
<sequence length="73" mass="7896">MGYKTDSKLKRGSRYVAAISDAAHAAIGSRAHILLSADEVFVDKVRTIYEFLGVTTEVGLVSLVDGRVLIKSE</sequence>
<organism evidence="1 2">
    <name type="scientific">Pseudomonas fluorescens</name>
    <dbReference type="NCBI Taxonomy" id="294"/>
    <lineage>
        <taxon>Bacteria</taxon>
        <taxon>Pseudomonadati</taxon>
        <taxon>Pseudomonadota</taxon>
        <taxon>Gammaproteobacteria</taxon>
        <taxon>Pseudomonadales</taxon>
        <taxon>Pseudomonadaceae</taxon>
        <taxon>Pseudomonas</taxon>
    </lineage>
</organism>